<proteinExistence type="predicted"/>
<dbReference type="OrthoDB" id="1728974at2759"/>
<evidence type="ECO:0000313" key="1">
    <source>
        <dbReference type="EMBL" id="CAF0916862.1"/>
    </source>
</evidence>
<gene>
    <name evidence="1" type="ORF">OXX778_LOCUS12193</name>
</gene>
<dbReference type="PANTHER" id="PTHR10492:SF57">
    <property type="entry name" value="ATP-DEPENDENT DNA HELICASE"/>
    <property type="match status" value="1"/>
</dbReference>
<dbReference type="EMBL" id="CAJNOC010002173">
    <property type="protein sequence ID" value="CAF0916862.1"/>
    <property type="molecule type" value="Genomic_DNA"/>
</dbReference>
<protein>
    <submittedName>
        <fullName evidence="1">Uncharacterized protein</fullName>
    </submittedName>
</protein>
<accession>A0A814AMI4</accession>
<dbReference type="PANTHER" id="PTHR10492">
    <property type="match status" value="1"/>
</dbReference>
<evidence type="ECO:0000313" key="2">
    <source>
        <dbReference type="Proteomes" id="UP000663879"/>
    </source>
</evidence>
<dbReference type="Proteomes" id="UP000663879">
    <property type="component" value="Unassembled WGS sequence"/>
</dbReference>
<name>A0A814AMI4_9BILA</name>
<organism evidence="1 2">
    <name type="scientific">Brachionus calyciflorus</name>
    <dbReference type="NCBI Taxonomy" id="104777"/>
    <lineage>
        <taxon>Eukaryota</taxon>
        <taxon>Metazoa</taxon>
        <taxon>Spiralia</taxon>
        <taxon>Gnathifera</taxon>
        <taxon>Rotifera</taxon>
        <taxon>Eurotatoria</taxon>
        <taxon>Monogononta</taxon>
        <taxon>Pseudotrocha</taxon>
        <taxon>Ploima</taxon>
        <taxon>Brachionidae</taxon>
        <taxon>Brachionus</taxon>
    </lineage>
</organism>
<sequence>MYDITKREIYSSCMKNGICSKKYPRAITESTILNINGYPIYKRSAISNKVKINGKYDVDNSFVVPHILLLATKYDGHINVEICSTVKAVKYFYKYVYKGHDRIEIDLRISDKNIPIPRNLDECSRFRDSRLAIHLENQQNVVINTQMDPLVQLEKSQKTTLTSWFDFNQKYEEIGKNLCYHEMPSVCVWENNKREWKIRIKVNKNVMGRMYYSSITDFERYCLRLILIHKKGAKSYEDLRTKNLAKILDLWYQYTLKYSQNVNDFIQEILNLALKKIHDILLEFDAPINLIEQLPKIDIFKNR</sequence>
<keyword evidence="2" id="KW-1185">Reference proteome</keyword>
<comment type="caution">
    <text evidence="1">The sequence shown here is derived from an EMBL/GenBank/DDBJ whole genome shotgun (WGS) entry which is preliminary data.</text>
</comment>
<dbReference type="AlphaFoldDB" id="A0A814AMI4"/>
<reference evidence="1" key="1">
    <citation type="submission" date="2021-02" db="EMBL/GenBank/DDBJ databases">
        <authorList>
            <person name="Nowell W R."/>
        </authorList>
    </citation>
    <scope>NUCLEOTIDE SEQUENCE</scope>
    <source>
        <strain evidence="1">Ploen Becks lab</strain>
    </source>
</reference>